<sequence>MSELPVVEGYDRARAAEIIARLVHPDLLAPGLPEPGAEPHVITYRSVPLVPARRSHLTPAQRKYLTKCMNPCRPDQVTSASHRLSWVDSEGTPNVGYFGPEGFGPVVPILAREALISLWRALDQDERLVRRSQLLSQDDRQVLAATTTDVEPRQLLRVGLEATARALVQHSYLASQLPYPTVAEFAQGLRASGIFTSVATTWYWELQASSYRRGMIPVRLETRPGRGPDGEVLVRYSGESLETLRAMKFRTIASAHEVIGRAVHEEHLGLAEAVQKYHHDLDDVAKQYALLPEGEAPRCLAAMPVTVDGTRFTVLATAVDALVETFVRLQPTVKVKEADAATDGADSVSEDERIFHVPDMNCKHCTDTVRASLEGQGFAVSEVDLETKRVRADFRTKDARELAYDAVRDAGYTVIPFGAAVSE</sequence>
<protein>
    <submittedName>
        <fullName evidence="2">Heavy-metal-associated domain-containing protein</fullName>
    </submittedName>
</protein>
<dbReference type="AlphaFoldDB" id="A0A9X1SXQ1"/>
<evidence type="ECO:0000256" key="1">
    <source>
        <dbReference type="ARBA" id="ARBA00022723"/>
    </source>
</evidence>
<organism evidence="2 3">
    <name type="scientific">Kineosporia babensis</name>
    <dbReference type="NCBI Taxonomy" id="499548"/>
    <lineage>
        <taxon>Bacteria</taxon>
        <taxon>Bacillati</taxon>
        <taxon>Actinomycetota</taxon>
        <taxon>Actinomycetes</taxon>
        <taxon>Kineosporiales</taxon>
        <taxon>Kineosporiaceae</taxon>
        <taxon>Kineosporia</taxon>
    </lineage>
</organism>
<keyword evidence="3" id="KW-1185">Reference proteome</keyword>
<dbReference type="GO" id="GO:0046872">
    <property type="term" value="F:metal ion binding"/>
    <property type="evidence" value="ECO:0007669"/>
    <property type="project" value="UniProtKB-KW"/>
</dbReference>
<dbReference type="RefSeq" id="WP_231449033.1">
    <property type="nucleotide sequence ID" value="NZ_JAJOMB010000027.1"/>
</dbReference>
<gene>
    <name evidence="2" type="ORF">LR394_35325</name>
</gene>
<dbReference type="PROSITE" id="PS01047">
    <property type="entry name" value="HMA_1"/>
    <property type="match status" value="1"/>
</dbReference>
<dbReference type="CDD" id="cd00371">
    <property type="entry name" value="HMA"/>
    <property type="match status" value="1"/>
</dbReference>
<dbReference type="SUPFAM" id="SSF55008">
    <property type="entry name" value="HMA, heavy metal-associated domain"/>
    <property type="match status" value="1"/>
</dbReference>
<proteinExistence type="predicted"/>
<evidence type="ECO:0000313" key="2">
    <source>
        <dbReference type="EMBL" id="MCD5316181.1"/>
    </source>
</evidence>
<reference evidence="2" key="1">
    <citation type="submission" date="2021-11" db="EMBL/GenBank/DDBJ databases">
        <title>Streptomyces corallinus and Kineosporia corallina sp. nov., two new coral-derived marine actinobacteria.</title>
        <authorList>
            <person name="Buangrab K."/>
            <person name="Sutthacheep M."/>
            <person name="Yeemin T."/>
            <person name="Harunari E."/>
            <person name="Igarashi Y."/>
            <person name="Sripreechasak P."/>
            <person name="Kanchanasin P."/>
            <person name="Tanasupawat S."/>
            <person name="Phongsopitanun W."/>
        </authorList>
    </citation>
    <scope>NUCLEOTIDE SEQUENCE</scope>
    <source>
        <strain evidence="2">JCM 31032</strain>
    </source>
</reference>
<dbReference type="Proteomes" id="UP001138997">
    <property type="component" value="Unassembled WGS sequence"/>
</dbReference>
<dbReference type="InterPro" id="IPR017969">
    <property type="entry name" value="Heavy-metal-associated_CS"/>
</dbReference>
<dbReference type="Gene3D" id="3.30.70.100">
    <property type="match status" value="1"/>
</dbReference>
<evidence type="ECO:0000313" key="3">
    <source>
        <dbReference type="Proteomes" id="UP001138997"/>
    </source>
</evidence>
<dbReference type="InterPro" id="IPR036163">
    <property type="entry name" value="HMA_dom_sf"/>
</dbReference>
<comment type="caution">
    <text evidence="2">The sequence shown here is derived from an EMBL/GenBank/DDBJ whole genome shotgun (WGS) entry which is preliminary data.</text>
</comment>
<dbReference type="InterPro" id="IPR006121">
    <property type="entry name" value="HMA_dom"/>
</dbReference>
<name>A0A9X1SXQ1_9ACTN</name>
<accession>A0A9X1SXQ1</accession>
<keyword evidence="1" id="KW-0479">Metal-binding</keyword>
<dbReference type="EMBL" id="JAJOMB010000027">
    <property type="protein sequence ID" value="MCD5316181.1"/>
    <property type="molecule type" value="Genomic_DNA"/>
</dbReference>